<proteinExistence type="predicted"/>
<dbReference type="Gene3D" id="2.60.40.1880">
    <property type="entry name" value="Invasion associated locus B (IalB) protein"/>
    <property type="match status" value="1"/>
</dbReference>
<organism evidence="2 3">
    <name type="scientific">Consotaella salsifontis</name>
    <dbReference type="NCBI Taxonomy" id="1365950"/>
    <lineage>
        <taxon>Bacteria</taxon>
        <taxon>Pseudomonadati</taxon>
        <taxon>Pseudomonadota</taxon>
        <taxon>Alphaproteobacteria</taxon>
        <taxon>Hyphomicrobiales</taxon>
        <taxon>Aurantimonadaceae</taxon>
        <taxon>Consotaella</taxon>
    </lineage>
</organism>
<evidence type="ECO:0000313" key="3">
    <source>
        <dbReference type="Proteomes" id="UP000190135"/>
    </source>
</evidence>
<keyword evidence="3" id="KW-1185">Reference proteome</keyword>
<accession>A0A1T4MXK2</accession>
<gene>
    <name evidence="2" type="ORF">SAMN05428963_102333</name>
</gene>
<dbReference type="AlphaFoldDB" id="A0A1T4MXK2"/>
<evidence type="ECO:0000313" key="2">
    <source>
        <dbReference type="EMBL" id="SJZ71651.1"/>
    </source>
</evidence>
<keyword evidence="1" id="KW-0732">Signal</keyword>
<protein>
    <submittedName>
        <fullName evidence="2">Invasion protein IalB, involved in pathogenesis</fullName>
    </submittedName>
</protein>
<sequence>MRMKFTAALLALFSTALAPFQANAQLSLTGVVRSQHGGWAVVCDTPAGAPGEQCILRQSFLAADRPEMGLTIVAIKTTDGKAKLLRVIAPLGVLLYVPLDGGKNWLGGLSLTIDGNNLGKVPFVRCFNDGCYAEVPLDSTVRIAGKDVMLEDALSNGKRAIFAVFDTVDAEKAGVGFDVDLTGFGEGFKALQ</sequence>
<reference evidence="2 3" key="1">
    <citation type="submission" date="2017-02" db="EMBL/GenBank/DDBJ databases">
        <authorList>
            <person name="Peterson S.W."/>
        </authorList>
    </citation>
    <scope>NUCLEOTIDE SEQUENCE [LARGE SCALE GENOMIC DNA]</scope>
    <source>
        <strain evidence="2 3">USBA 369</strain>
    </source>
</reference>
<dbReference type="STRING" id="1365950.SAMN05428963_102333"/>
<dbReference type="InterPro" id="IPR010642">
    <property type="entry name" value="Invasion_prot_B"/>
</dbReference>
<evidence type="ECO:0000256" key="1">
    <source>
        <dbReference type="SAM" id="SignalP"/>
    </source>
</evidence>
<dbReference type="Pfam" id="PF06776">
    <property type="entry name" value="IalB"/>
    <property type="match status" value="1"/>
</dbReference>
<dbReference type="InterPro" id="IPR038696">
    <property type="entry name" value="IalB_sf"/>
</dbReference>
<feature type="chain" id="PRO_5012052278" evidence="1">
    <location>
        <begin position="25"/>
        <end position="192"/>
    </location>
</feature>
<feature type="signal peptide" evidence="1">
    <location>
        <begin position="1"/>
        <end position="24"/>
    </location>
</feature>
<dbReference type="Proteomes" id="UP000190135">
    <property type="component" value="Unassembled WGS sequence"/>
</dbReference>
<name>A0A1T4MXK2_9HYPH</name>
<dbReference type="OrthoDB" id="8454302at2"/>
<dbReference type="EMBL" id="FUXL01000002">
    <property type="protein sequence ID" value="SJZ71651.1"/>
    <property type="molecule type" value="Genomic_DNA"/>
</dbReference>